<evidence type="ECO:0000256" key="17">
    <source>
        <dbReference type="ARBA" id="ARBA00051243"/>
    </source>
</evidence>
<dbReference type="InterPro" id="IPR003598">
    <property type="entry name" value="Ig_sub2"/>
</dbReference>
<dbReference type="PIRSF" id="PIRSF000615">
    <property type="entry name" value="TyrPK_CSF1-R"/>
    <property type="match status" value="1"/>
</dbReference>
<keyword evidence="15" id="KW-0325">Glycoprotein</keyword>
<evidence type="ECO:0000256" key="5">
    <source>
        <dbReference type="ARBA" id="ARBA00022679"/>
    </source>
</evidence>
<dbReference type="PANTHER" id="PTHR24416:SF600">
    <property type="entry name" value="PDGF- AND VEGF-RECEPTOR RELATED, ISOFORM J"/>
    <property type="match status" value="1"/>
</dbReference>
<dbReference type="SUPFAM" id="SSF56112">
    <property type="entry name" value="Protein kinase-like (PK-like)"/>
    <property type="match status" value="1"/>
</dbReference>
<evidence type="ECO:0000256" key="1">
    <source>
        <dbReference type="ARBA" id="ARBA00004251"/>
    </source>
</evidence>
<dbReference type="PROSITE" id="PS00240">
    <property type="entry name" value="RECEPTOR_TYR_KIN_III"/>
    <property type="match status" value="1"/>
</dbReference>
<evidence type="ECO:0000256" key="12">
    <source>
        <dbReference type="ARBA" id="ARBA00023137"/>
    </source>
</evidence>
<dbReference type="GO" id="GO:0005524">
    <property type="term" value="F:ATP binding"/>
    <property type="evidence" value="ECO:0007669"/>
    <property type="project" value="UniProtKB-UniRule"/>
</dbReference>
<keyword evidence="4" id="KW-0597">Phosphoprotein</keyword>
<evidence type="ECO:0000256" key="16">
    <source>
        <dbReference type="ARBA" id="ARBA00023319"/>
    </source>
</evidence>
<keyword evidence="13" id="KW-1015">Disulfide bond</keyword>
<comment type="caution">
    <text evidence="27">The sequence shown here is derived from an EMBL/GenBank/DDBJ whole genome shotgun (WGS) entry which is preliminary data.</text>
</comment>
<dbReference type="InterPro" id="IPR017441">
    <property type="entry name" value="Protein_kinase_ATP_BS"/>
</dbReference>
<accession>A0ABD1F0M1</accession>
<protein>
    <recommendedName>
        <fullName evidence="2">receptor protein-tyrosine kinase</fullName>
        <ecNumber evidence="2">2.7.10.1</ecNumber>
    </recommendedName>
</protein>
<feature type="binding site" evidence="19">
    <location>
        <position position="1048"/>
    </location>
    <ligand>
        <name>ATP</name>
        <dbReference type="ChEBI" id="CHEBI:30616"/>
    </ligand>
</feature>
<dbReference type="InterPro" id="IPR001245">
    <property type="entry name" value="Ser-Thr/Tyr_kinase_cat_dom"/>
</dbReference>
<evidence type="ECO:0000256" key="11">
    <source>
        <dbReference type="ARBA" id="ARBA00023136"/>
    </source>
</evidence>
<evidence type="ECO:0000256" key="6">
    <source>
        <dbReference type="ARBA" id="ARBA00022692"/>
    </source>
</evidence>
<name>A0ABD1F0M1_HYPHA</name>
<dbReference type="SUPFAM" id="SSF48726">
    <property type="entry name" value="Immunoglobulin"/>
    <property type="match status" value="6"/>
</dbReference>
<keyword evidence="28" id="KW-1185">Reference proteome</keyword>
<keyword evidence="14" id="KW-0675">Receptor</keyword>
<organism evidence="27 28">
    <name type="scientific">Hypothenemus hampei</name>
    <name type="common">Coffee berry borer</name>
    <dbReference type="NCBI Taxonomy" id="57062"/>
    <lineage>
        <taxon>Eukaryota</taxon>
        <taxon>Metazoa</taxon>
        <taxon>Ecdysozoa</taxon>
        <taxon>Arthropoda</taxon>
        <taxon>Hexapoda</taxon>
        <taxon>Insecta</taxon>
        <taxon>Pterygota</taxon>
        <taxon>Neoptera</taxon>
        <taxon>Endopterygota</taxon>
        <taxon>Coleoptera</taxon>
        <taxon>Polyphaga</taxon>
        <taxon>Cucujiformia</taxon>
        <taxon>Curculionidae</taxon>
        <taxon>Scolytinae</taxon>
        <taxon>Hypothenemus</taxon>
    </lineage>
</organism>
<evidence type="ECO:0000256" key="20">
    <source>
        <dbReference type="PIRSR" id="PIRSR000615-3"/>
    </source>
</evidence>
<dbReference type="InterPro" id="IPR011009">
    <property type="entry name" value="Kinase-like_dom_sf"/>
</dbReference>
<evidence type="ECO:0000256" key="9">
    <source>
        <dbReference type="ARBA" id="ARBA00022840"/>
    </source>
</evidence>
<evidence type="ECO:0000256" key="13">
    <source>
        <dbReference type="ARBA" id="ARBA00023157"/>
    </source>
</evidence>
<feature type="transmembrane region" description="Helical" evidence="23">
    <location>
        <begin position="752"/>
        <end position="773"/>
    </location>
</feature>
<dbReference type="InterPro" id="IPR050122">
    <property type="entry name" value="RTK"/>
</dbReference>
<feature type="domain" description="Ig-like" evidence="26">
    <location>
        <begin position="434"/>
        <end position="536"/>
    </location>
</feature>
<dbReference type="GO" id="GO:0004714">
    <property type="term" value="F:transmembrane receptor protein tyrosine kinase activity"/>
    <property type="evidence" value="ECO:0007669"/>
    <property type="project" value="UniProtKB-EC"/>
</dbReference>
<dbReference type="PROSITE" id="PS00107">
    <property type="entry name" value="PROTEIN_KINASE_ATP"/>
    <property type="match status" value="1"/>
</dbReference>
<comment type="catalytic activity">
    <reaction evidence="17">
        <text>L-tyrosyl-[protein] + ATP = O-phospho-L-tyrosyl-[protein] + ADP + H(+)</text>
        <dbReference type="Rhea" id="RHEA:10596"/>
        <dbReference type="Rhea" id="RHEA-COMP:10136"/>
        <dbReference type="Rhea" id="RHEA-COMP:20101"/>
        <dbReference type="ChEBI" id="CHEBI:15378"/>
        <dbReference type="ChEBI" id="CHEBI:30616"/>
        <dbReference type="ChEBI" id="CHEBI:46858"/>
        <dbReference type="ChEBI" id="CHEBI:61978"/>
        <dbReference type="ChEBI" id="CHEBI:456216"/>
        <dbReference type="EC" id="2.7.10.1"/>
    </reaction>
</comment>
<dbReference type="Gene3D" id="2.60.40.10">
    <property type="entry name" value="Immunoglobulins"/>
    <property type="match status" value="7"/>
</dbReference>
<dbReference type="InterPro" id="IPR036179">
    <property type="entry name" value="Ig-like_dom_sf"/>
</dbReference>
<dbReference type="EMBL" id="JBDJPC010000004">
    <property type="protein sequence ID" value="KAL1506846.1"/>
    <property type="molecule type" value="Genomic_DNA"/>
</dbReference>
<dbReference type="InterPro" id="IPR003599">
    <property type="entry name" value="Ig_sub"/>
</dbReference>
<dbReference type="Gene3D" id="1.10.510.10">
    <property type="entry name" value="Transferase(Phosphotransferase) domain 1"/>
    <property type="match status" value="1"/>
</dbReference>
<dbReference type="FunFam" id="3.30.200.20:FF:000384">
    <property type="entry name" value="Receptor protein-tyrosine kinase"/>
    <property type="match status" value="1"/>
</dbReference>
<dbReference type="PROSITE" id="PS50835">
    <property type="entry name" value="IG_LIKE"/>
    <property type="match status" value="5"/>
</dbReference>
<evidence type="ECO:0000256" key="24">
    <source>
        <dbReference type="SAM" id="SignalP"/>
    </source>
</evidence>
<dbReference type="Pfam" id="PF07714">
    <property type="entry name" value="PK_Tyr_Ser-Thr"/>
    <property type="match status" value="1"/>
</dbReference>
<reference evidence="27 28" key="1">
    <citation type="submission" date="2024-05" db="EMBL/GenBank/DDBJ databases">
        <title>Genetic variation in Jamaican populations of the coffee berry borer (Hypothenemus hampei).</title>
        <authorList>
            <person name="Errbii M."/>
            <person name="Myrie A."/>
        </authorList>
    </citation>
    <scope>NUCLEOTIDE SEQUENCE [LARGE SCALE GENOMIC DNA]</scope>
    <source>
        <strain evidence="27">JA-Hopewell-2020-01-JO</strain>
        <tissue evidence="27">Whole body</tissue>
    </source>
</reference>
<evidence type="ECO:0000259" key="25">
    <source>
        <dbReference type="PROSITE" id="PS50011"/>
    </source>
</evidence>
<dbReference type="InterPro" id="IPR007110">
    <property type="entry name" value="Ig-like_dom"/>
</dbReference>
<keyword evidence="10 23" id="KW-1133">Transmembrane helix</keyword>
<keyword evidence="11 23" id="KW-0472">Membrane</keyword>
<dbReference type="PANTHER" id="PTHR24416">
    <property type="entry name" value="TYROSINE-PROTEIN KINASE RECEPTOR"/>
    <property type="match status" value="1"/>
</dbReference>
<dbReference type="InterPro" id="IPR000719">
    <property type="entry name" value="Prot_kinase_dom"/>
</dbReference>
<feature type="chain" id="PRO_5044829029" description="receptor protein-tyrosine kinase" evidence="24">
    <location>
        <begin position="20"/>
        <end position="1377"/>
    </location>
</feature>
<evidence type="ECO:0000256" key="22">
    <source>
        <dbReference type="PROSITE-ProRule" id="PRU10141"/>
    </source>
</evidence>
<keyword evidence="16" id="KW-0393">Immunoglobulin domain</keyword>
<dbReference type="InterPro" id="IPR013783">
    <property type="entry name" value="Ig-like_fold"/>
</dbReference>
<dbReference type="FunFam" id="1.10.510.10:FF:000373">
    <property type="entry name" value="Receptor protein-tyrosine kinase"/>
    <property type="match status" value="1"/>
</dbReference>
<feature type="signal peptide" evidence="24">
    <location>
        <begin position="1"/>
        <end position="19"/>
    </location>
</feature>
<gene>
    <name evidence="27" type="ORF">ABEB36_006133</name>
</gene>
<evidence type="ECO:0000313" key="27">
    <source>
        <dbReference type="EMBL" id="KAL1506846.1"/>
    </source>
</evidence>
<feature type="binding site" evidence="20">
    <location>
        <position position="1062"/>
    </location>
    <ligand>
        <name>Mg(2+)</name>
        <dbReference type="ChEBI" id="CHEBI:18420"/>
    </ligand>
</feature>
<dbReference type="CDD" id="cd00096">
    <property type="entry name" value="Ig"/>
    <property type="match status" value="1"/>
</dbReference>
<dbReference type="EC" id="2.7.10.1" evidence="2"/>
<evidence type="ECO:0000256" key="7">
    <source>
        <dbReference type="ARBA" id="ARBA00022741"/>
    </source>
</evidence>
<feature type="site" description="Important for interaction with phosphotyrosine-binding proteins" evidence="21">
    <location>
        <position position="1188"/>
    </location>
</feature>
<evidence type="ECO:0000256" key="21">
    <source>
        <dbReference type="PIRSR" id="PIRSR000615-4"/>
    </source>
</evidence>
<feature type="active site" description="Proton acceptor" evidence="18">
    <location>
        <position position="1044"/>
    </location>
</feature>
<feature type="domain" description="Ig-like" evidence="26">
    <location>
        <begin position="653"/>
        <end position="742"/>
    </location>
</feature>
<comment type="subcellular location">
    <subcellularLocation>
        <location evidence="1">Cell membrane</location>
        <topology evidence="1">Single-pass type I membrane protein</topology>
    </subcellularLocation>
</comment>
<feature type="binding site" evidence="19">
    <location>
        <begin position="834"/>
        <end position="841"/>
    </location>
    <ligand>
        <name>ATP</name>
        <dbReference type="ChEBI" id="CHEBI:30616"/>
    </ligand>
</feature>
<keyword evidence="3" id="KW-1003">Cell membrane</keyword>
<keyword evidence="12" id="KW-0829">Tyrosine-protein kinase</keyword>
<keyword evidence="20" id="KW-0479">Metal-binding</keyword>
<evidence type="ECO:0000256" key="10">
    <source>
        <dbReference type="ARBA" id="ARBA00022989"/>
    </source>
</evidence>
<keyword evidence="9 19" id="KW-0067">ATP-binding</keyword>
<feature type="domain" description="Ig-like" evidence="26">
    <location>
        <begin position="24"/>
        <end position="104"/>
    </location>
</feature>
<evidence type="ECO:0000256" key="3">
    <source>
        <dbReference type="ARBA" id="ARBA00022475"/>
    </source>
</evidence>
<sequence>MSVTNLVFCLLLVFNFLKASDTDPKIFRNQSNDPIIIKSGENYNITCEGSSPLTWNYPTADQDEYNHWTTFIAKSFQNDESYYQYRSVLQIINITYPFVGFYTCKYDDNAYDKIYLFVDDPNHLSVKDDDFSEHEVVQNEQTTLPCRPTTPDILVELHTFGGNEIDAKYDPKTGFTFEVTGLIFQDTYECRFIRPDDSSEVSRFFSLKINPIRTYLVKPHLTESSMNHTEVGQNLQLQCFIPDDFGVIRFEWVTPRGQFYSEDNNIRRVFVDRTRAIFKHGKKYLQSNITINDVHLNDEGLYSCKISDSQNNVEYTETYAIIHGKNECSIKIWAQKNQSELEVQMGENAQWILHILAHPKANLTWYDPNGNTIYNDEQYYIDVKDATAVFQIRYSTLEDAGIYRVHGISQRANEIGNCPQQENYFLNLVVVAKPTVCLNNICHSIANSPKVFLINEEVELECSAIGYPTPMITWEEKFCPENHCEFDVIDGSVEMTEEKYSTKSYYKLNTTKEGAIKCIGSNSLGTEEVTMQYYISDVKNGFDIFDFGSDAIIAGDESSKEVIIAENNTLQFTCGVSPKRAPKIDVYLNYEQLGEGRHIVYKTESELSTKTTITLNRAQLADSGTYSCRIKNLHDNSYEYQNVTFLVKEPVKPEILDSNLVDEVLIDYPNMKYELHCNVSGIPKPTIYWYKGDILITPSERISFESNNMILKFSTTKVEDEGIYRCTVFNSQGSDSRTAALRFKVKPVSVVVYYYITGIIGLLLLVALIFIFIRIKKERQLRRELKLLGLENFHKGSPENLNPDLLIDDQAELLPYNKKFEFPIEQLKLGKQLGSGAFGVVMKAEAQGIVNGEPKTTVAVKMVRKNADQSYIKALASELKIMIHLGRHVNVVNLLGACTKNVAKRELLVIVEFCRFGNLQNYLYKHRESYINQVDPITGSVDYSIGADILERSYSVSSDNRRSARSQSIQDYRDTVNTQITSIGDDSVMLSNSNNSVQPEWRLNYKGDYKGHVKPISTKDLLTWAFQVARGMEYLASRKVLHGDLAARNILLADNNIVKICDFGLAKTMYNDNNYKKKGNNPMPIKWMAIESIRDRTFSTQSDVWSYGVVLWEFFSLARTPYPGMEADERLYHKLVEGYRMESPVYAPRDLYKIMLDCWNTRPLARPSFTKLAQLIGALLEDCVRKHYVDLNDPYVKMNLDKMEETDYLGMLSPPSFDVLSTPSPRYANAEVFQTPSVGEGYLPMSASKVNSPRIDDVDVFSFNTDKRRNTNMGSQELRPMLHSNSNNESDNETSGYLVPITPVTNSISNPLYLQMPQEASSNLNDPRKLREAFLTTPQYKNITNNANKNYPESLRAGNQTAHYLNGDADMWNSVDV</sequence>
<feature type="binding site" evidence="22">
    <location>
        <position position="865"/>
    </location>
    <ligand>
        <name>ATP</name>
        <dbReference type="ChEBI" id="CHEBI:30616"/>
    </ligand>
</feature>
<dbReference type="GO" id="GO:0005886">
    <property type="term" value="C:plasma membrane"/>
    <property type="evidence" value="ECO:0007669"/>
    <property type="project" value="UniProtKB-SubCell"/>
</dbReference>
<dbReference type="Pfam" id="PF07679">
    <property type="entry name" value="I-set"/>
    <property type="match status" value="3"/>
</dbReference>
<keyword evidence="8" id="KW-0418">Kinase</keyword>
<dbReference type="InterPro" id="IPR001824">
    <property type="entry name" value="Tyr_kinase_rcpt_3_CS"/>
</dbReference>
<evidence type="ECO:0000256" key="8">
    <source>
        <dbReference type="ARBA" id="ARBA00022777"/>
    </source>
</evidence>
<evidence type="ECO:0000256" key="15">
    <source>
        <dbReference type="ARBA" id="ARBA00023180"/>
    </source>
</evidence>
<evidence type="ECO:0000256" key="14">
    <source>
        <dbReference type="ARBA" id="ARBA00023170"/>
    </source>
</evidence>
<evidence type="ECO:0000256" key="23">
    <source>
        <dbReference type="SAM" id="Phobius"/>
    </source>
</evidence>
<evidence type="ECO:0000256" key="19">
    <source>
        <dbReference type="PIRSR" id="PIRSR000615-2"/>
    </source>
</evidence>
<dbReference type="Gene3D" id="3.30.200.20">
    <property type="entry name" value="Phosphorylase Kinase, domain 1"/>
    <property type="match status" value="1"/>
</dbReference>
<feature type="binding site" evidence="20">
    <location>
        <position position="1049"/>
    </location>
    <ligand>
        <name>Mg(2+)</name>
        <dbReference type="ChEBI" id="CHEBI:18420"/>
    </ligand>
</feature>
<dbReference type="InterPro" id="IPR013098">
    <property type="entry name" value="Ig_I-set"/>
</dbReference>
<feature type="domain" description="Ig-like" evidence="26">
    <location>
        <begin position="566"/>
        <end position="644"/>
    </location>
</feature>
<feature type="domain" description="Ig-like" evidence="26">
    <location>
        <begin position="219"/>
        <end position="320"/>
    </location>
</feature>
<evidence type="ECO:0000256" key="4">
    <source>
        <dbReference type="ARBA" id="ARBA00022553"/>
    </source>
</evidence>
<evidence type="ECO:0000313" key="28">
    <source>
        <dbReference type="Proteomes" id="UP001566132"/>
    </source>
</evidence>
<evidence type="ECO:0000259" key="26">
    <source>
        <dbReference type="PROSITE" id="PS50835"/>
    </source>
</evidence>
<dbReference type="PROSITE" id="PS50011">
    <property type="entry name" value="PROTEIN_KINASE_DOM"/>
    <property type="match status" value="1"/>
</dbReference>
<dbReference type="SMART" id="SM00409">
    <property type="entry name" value="IG"/>
    <property type="match status" value="7"/>
</dbReference>
<dbReference type="SMART" id="SM00408">
    <property type="entry name" value="IGc2"/>
    <property type="match status" value="4"/>
</dbReference>
<dbReference type="PROSITE" id="PS00109">
    <property type="entry name" value="PROTEIN_KINASE_TYR"/>
    <property type="match status" value="1"/>
</dbReference>
<evidence type="ECO:0000256" key="18">
    <source>
        <dbReference type="PIRSR" id="PIRSR000615-1"/>
    </source>
</evidence>
<dbReference type="Proteomes" id="UP001566132">
    <property type="component" value="Unassembled WGS sequence"/>
</dbReference>
<keyword evidence="6 23" id="KW-0812">Transmembrane</keyword>
<evidence type="ECO:0000256" key="2">
    <source>
        <dbReference type="ARBA" id="ARBA00011902"/>
    </source>
</evidence>
<keyword evidence="7 19" id="KW-0547">Nucleotide-binding</keyword>
<feature type="domain" description="Protein kinase" evidence="25">
    <location>
        <begin position="827"/>
        <end position="1180"/>
    </location>
</feature>
<feature type="binding site" evidence="19">
    <location>
        <position position="861"/>
    </location>
    <ligand>
        <name>ATP</name>
        <dbReference type="ChEBI" id="CHEBI:30616"/>
    </ligand>
</feature>
<proteinExistence type="predicted"/>
<keyword evidence="24" id="KW-0732">Signal</keyword>
<dbReference type="InterPro" id="IPR008266">
    <property type="entry name" value="Tyr_kinase_AS"/>
</dbReference>
<keyword evidence="5" id="KW-0808">Transferase</keyword>
<keyword evidence="20" id="KW-0460">Magnesium</keyword>